<dbReference type="PANTHER" id="PTHR38123:SF1">
    <property type="entry name" value="HYDROPHOBIC SURFACE BINDING PROTEIN"/>
    <property type="match status" value="1"/>
</dbReference>
<accession>E9E7K5</accession>
<dbReference type="OMA" id="HFNEFTG"/>
<dbReference type="RefSeq" id="XP_007812193.1">
    <property type="nucleotide sequence ID" value="XM_007814002.1"/>
</dbReference>
<evidence type="ECO:0000313" key="3">
    <source>
        <dbReference type="Proteomes" id="UP000002499"/>
    </source>
</evidence>
<protein>
    <submittedName>
        <fullName evidence="2">Hydrophobic surface binding protein</fullName>
    </submittedName>
</protein>
<dbReference type="InParanoid" id="E9E7K5"/>
<sequence length="173" mass="18179">MLSIKNLLFLAVAVTGSVIKRDAAQVKQGLQTINADTNAVTTAVNNYNSGFSQALPIVNAQNKLKDDLKTATNDANNAGVVSESDADGIIGYITGTLRPSIDASLSALKSKKANFDKDGLTPVVKSSLQDLKTDTDNLGAALVNGTPDSRKSQAQSIQNKIDADFVDAINHFS</sequence>
<dbReference type="GeneID" id="19250164"/>
<dbReference type="InterPro" id="IPR021054">
    <property type="entry name" value="Cell_wall_mannoprotein_1"/>
</dbReference>
<keyword evidence="1" id="KW-0732">Signal</keyword>
<feature type="signal peptide" evidence="1">
    <location>
        <begin position="1"/>
        <end position="16"/>
    </location>
</feature>
<dbReference type="eggNOG" id="ENOG502SCF8">
    <property type="taxonomic scope" value="Eukaryota"/>
</dbReference>
<keyword evidence="3" id="KW-1185">Reference proteome</keyword>
<dbReference type="PANTHER" id="PTHR38123">
    <property type="entry name" value="CELL WALL SERINE-THREONINE-RICH GALACTOMANNOPROTEIN MP1 (AFU_ORTHOLOGUE AFUA_4G03240)"/>
    <property type="match status" value="1"/>
</dbReference>
<reference evidence="2 3" key="1">
    <citation type="journal article" date="2011" name="PLoS Genet.">
        <title>Genome sequencing and comparative transcriptomics of the model entomopathogenic fungi Metarhizium anisopliae and M. acridum.</title>
        <authorList>
            <person name="Gao Q."/>
            <person name="Jin K."/>
            <person name="Ying S.H."/>
            <person name="Zhang Y."/>
            <person name="Xiao G."/>
            <person name="Shang Y."/>
            <person name="Duan Z."/>
            <person name="Hu X."/>
            <person name="Xie X.Q."/>
            <person name="Zhou G."/>
            <person name="Peng G."/>
            <person name="Luo Z."/>
            <person name="Huang W."/>
            <person name="Wang B."/>
            <person name="Fang W."/>
            <person name="Wang S."/>
            <person name="Zhong Y."/>
            <person name="Ma L.J."/>
            <person name="St Leger R.J."/>
            <person name="Zhao G.P."/>
            <person name="Pei Y."/>
            <person name="Feng M.G."/>
            <person name="Xia Y."/>
            <person name="Wang C."/>
        </authorList>
    </citation>
    <scope>NUCLEOTIDE SEQUENCE [LARGE SCALE GENOMIC DNA]</scope>
    <source>
        <strain evidence="2 3">CQMa 102</strain>
    </source>
</reference>
<proteinExistence type="predicted"/>
<dbReference type="Gene3D" id="1.20.1280.140">
    <property type="match status" value="1"/>
</dbReference>
<gene>
    <name evidence="2" type="ORF">MAC_05853</name>
</gene>
<dbReference type="KEGG" id="maw:19250164"/>
<feature type="chain" id="PRO_5003238950" evidence="1">
    <location>
        <begin position="17"/>
        <end position="173"/>
    </location>
</feature>
<dbReference type="HOGENOM" id="CLU_099165_0_0_1"/>
<dbReference type="GO" id="GO:0005576">
    <property type="term" value="C:extracellular region"/>
    <property type="evidence" value="ECO:0007669"/>
    <property type="project" value="TreeGrafter"/>
</dbReference>
<dbReference type="AlphaFoldDB" id="E9E7K5"/>
<organism evidence="3">
    <name type="scientific">Metarhizium acridum (strain CQMa 102)</name>
    <dbReference type="NCBI Taxonomy" id="655827"/>
    <lineage>
        <taxon>Eukaryota</taxon>
        <taxon>Fungi</taxon>
        <taxon>Dikarya</taxon>
        <taxon>Ascomycota</taxon>
        <taxon>Pezizomycotina</taxon>
        <taxon>Sordariomycetes</taxon>
        <taxon>Hypocreomycetidae</taxon>
        <taxon>Hypocreales</taxon>
        <taxon>Clavicipitaceae</taxon>
        <taxon>Metarhizium</taxon>
    </lineage>
</organism>
<dbReference type="Proteomes" id="UP000002499">
    <property type="component" value="Unassembled WGS sequence"/>
</dbReference>
<evidence type="ECO:0000313" key="2">
    <source>
        <dbReference type="EMBL" id="EFY88115.1"/>
    </source>
</evidence>
<dbReference type="OrthoDB" id="3485059at2759"/>
<dbReference type="Pfam" id="PF12296">
    <property type="entry name" value="HsbA"/>
    <property type="match status" value="1"/>
</dbReference>
<name>E9E7K5_METAQ</name>
<evidence type="ECO:0000256" key="1">
    <source>
        <dbReference type="SAM" id="SignalP"/>
    </source>
</evidence>
<dbReference type="EMBL" id="GL698516">
    <property type="protein sequence ID" value="EFY88115.1"/>
    <property type="molecule type" value="Genomic_DNA"/>
</dbReference>
<dbReference type="STRING" id="655827.E9E7K5"/>